<feature type="compositionally biased region" description="Polar residues" evidence="1">
    <location>
        <begin position="34"/>
        <end position="46"/>
    </location>
</feature>
<dbReference type="EMBL" id="JACCJC010000009">
    <property type="protein sequence ID" value="KAF6238476.1"/>
    <property type="molecule type" value="Genomic_DNA"/>
</dbReference>
<feature type="compositionally biased region" description="Polar residues" evidence="1">
    <location>
        <begin position="447"/>
        <end position="459"/>
    </location>
</feature>
<feature type="compositionally biased region" description="Polar residues" evidence="1">
    <location>
        <begin position="71"/>
        <end position="106"/>
    </location>
</feature>
<feature type="region of interest" description="Disordered" evidence="1">
    <location>
        <begin position="1"/>
        <end position="141"/>
    </location>
</feature>
<dbReference type="AlphaFoldDB" id="A0A8H6G0X2"/>
<dbReference type="InterPro" id="IPR016181">
    <property type="entry name" value="Acyl_CoA_acyltransferase"/>
</dbReference>
<evidence type="ECO:0008006" key="4">
    <source>
        <dbReference type="Google" id="ProtNLM"/>
    </source>
</evidence>
<feature type="compositionally biased region" description="Basic and acidic residues" evidence="1">
    <location>
        <begin position="53"/>
        <end position="65"/>
    </location>
</feature>
<feature type="compositionally biased region" description="Basic residues" evidence="1">
    <location>
        <begin position="11"/>
        <end position="20"/>
    </location>
</feature>
<evidence type="ECO:0000313" key="2">
    <source>
        <dbReference type="EMBL" id="KAF6238476.1"/>
    </source>
</evidence>
<organism evidence="2 3">
    <name type="scientific">Letharia columbiana</name>
    <dbReference type="NCBI Taxonomy" id="112416"/>
    <lineage>
        <taxon>Eukaryota</taxon>
        <taxon>Fungi</taxon>
        <taxon>Dikarya</taxon>
        <taxon>Ascomycota</taxon>
        <taxon>Pezizomycotina</taxon>
        <taxon>Lecanoromycetes</taxon>
        <taxon>OSLEUM clade</taxon>
        <taxon>Lecanoromycetidae</taxon>
        <taxon>Lecanorales</taxon>
        <taxon>Lecanorineae</taxon>
        <taxon>Parmeliaceae</taxon>
        <taxon>Letharia</taxon>
    </lineage>
</organism>
<sequence length="1015" mass="111844">MSNAGSTRGHGGSHRGRTYRRSSNNEALPDATISVFQSQRTPSVGSSRRHRGFQPDEVNKTKEEPGLGDSAITQSSDNAETLTASDNQPKASATINKLASTMTPRSTEPLAPHRRTQVKDKNPDHQPFTHTQVTTTDASHPELDSVPFRGDSEHIESNTSSIQIITERKPSCWSIASPPEAPLTEWNSAAANIDRPAKTILPTYRMPKSEHTAGLETVSSSFNRQQAKLNPQATGSMPKTQKSHEMAGSPRLVISEKDEVQATARVASQEEGYATDSSHHQLQQLQHDGRLDAEQVPKAKAAQEEVLARTMQVSSGVQRESDKLKASCPSQDTSEAKLLHVKENSIASSAVSSPQAKINEVPIPPGKQSVAALPHLRVQYALPGSDNKSKPLPPHLRGSASPTTTTATKATAHDEELKPGKHAISAMQDNRVPPHLQGLSAAKTRATKCTLSVTTPSPSQKKDDSYRPTIDMDEEIAATQMVLDIDEEIVAGLHAETSATSPVAQPTDSNAQKTTEQVIYVPPHARASSLRLKASAAESNSKATDKGAKPQADQHGDGNYSTNTKSKGPTMGPYAGALQEVNSMRKNVNLASPSKISAAPNRGEYSVKKGKKQAREFESVDYTSELVGWDGKMSQPPVGDEWNRRRPFNTQSHERLSVIELWREEHAADPENNRVVVNTASADFQTGEGLAGGDVNVLSPIDKMDHETHSPNDDFTQARRHQNAAEAMKNYEAKIAARPQTTPSGIRGMTREEKRALRRLLIEEERTRVIPPNPHAPVANIYLRPAEFKDMGQVMNIYNHNVRETSFVPHLDPVEELYWRGRLQEAENERNPFVVAIHMGEISCRHQADIIRKKQENVVGFSVAADFGTKDTMYHSSVELELMVHADFYRQGIGRTLMDRILAALSLDHILLDCAPFLPRNDISYWMSGGSRQAKAIMVNILYSDGEEDPVTWRKQWLAKYEFQHVGTSPHIGFKTGKLVNMCQLVLNTSVKPKELRDQSVMYESYNRVFEYGTS</sequence>
<dbReference type="Proteomes" id="UP000578531">
    <property type="component" value="Unassembled WGS sequence"/>
</dbReference>
<dbReference type="Gene3D" id="3.40.630.30">
    <property type="match status" value="1"/>
</dbReference>
<feature type="compositionally biased region" description="Low complexity" evidence="1">
    <location>
        <begin position="527"/>
        <end position="539"/>
    </location>
</feature>
<gene>
    <name evidence="2" type="ORF">HO173_003444</name>
</gene>
<dbReference type="OrthoDB" id="2129362at2759"/>
<feature type="region of interest" description="Disordered" evidence="1">
    <location>
        <begin position="382"/>
        <end position="416"/>
    </location>
</feature>
<feature type="compositionally biased region" description="Polar residues" evidence="1">
    <location>
        <begin position="128"/>
        <end position="138"/>
    </location>
</feature>
<comment type="caution">
    <text evidence="2">The sequence shown here is derived from an EMBL/GenBank/DDBJ whole genome shotgun (WGS) entry which is preliminary data.</text>
</comment>
<protein>
    <recommendedName>
        <fullName evidence="4">N-acetyltransferase domain-containing protein</fullName>
    </recommendedName>
</protein>
<dbReference type="RefSeq" id="XP_037167778.1">
    <property type="nucleotide sequence ID" value="XM_037305370.1"/>
</dbReference>
<name>A0A8H6G0X2_9LECA</name>
<keyword evidence="3" id="KW-1185">Reference proteome</keyword>
<reference evidence="2 3" key="1">
    <citation type="journal article" date="2020" name="Genomics">
        <title>Complete, high-quality genomes from long-read metagenomic sequencing of two wolf lichen thalli reveals enigmatic genome architecture.</title>
        <authorList>
            <person name="McKenzie S.K."/>
            <person name="Walston R.F."/>
            <person name="Allen J.L."/>
        </authorList>
    </citation>
    <scope>NUCLEOTIDE SEQUENCE [LARGE SCALE GENOMIC DNA]</scope>
    <source>
        <strain evidence="2">WasteWater2</strain>
    </source>
</reference>
<accession>A0A8H6G0X2</accession>
<evidence type="ECO:0000313" key="3">
    <source>
        <dbReference type="Proteomes" id="UP000578531"/>
    </source>
</evidence>
<feature type="compositionally biased region" description="Basic and acidic residues" evidence="1">
    <location>
        <begin position="543"/>
        <end position="556"/>
    </location>
</feature>
<evidence type="ECO:0000256" key="1">
    <source>
        <dbReference type="SAM" id="MobiDB-lite"/>
    </source>
</evidence>
<dbReference type="SUPFAM" id="SSF55729">
    <property type="entry name" value="Acyl-CoA N-acyltransferases (Nat)"/>
    <property type="match status" value="1"/>
</dbReference>
<dbReference type="GeneID" id="59285111"/>
<feature type="region of interest" description="Disordered" evidence="1">
    <location>
        <begin position="442"/>
        <end position="468"/>
    </location>
</feature>
<proteinExistence type="predicted"/>
<feature type="region of interest" description="Disordered" evidence="1">
    <location>
        <begin position="527"/>
        <end position="575"/>
    </location>
</feature>